<gene>
    <name evidence="7" type="ORF">EDD31_2928</name>
</gene>
<dbReference type="RefSeq" id="WP_281270454.1">
    <property type="nucleotide sequence ID" value="NZ_RKHK01000001.1"/>
</dbReference>
<dbReference type="GO" id="GO:0016301">
    <property type="term" value="F:kinase activity"/>
    <property type="evidence" value="ECO:0007669"/>
    <property type="project" value="UniProtKB-KW"/>
</dbReference>
<dbReference type="Gene3D" id="3.40.1380.20">
    <property type="entry name" value="Pyruvate kinase, C-terminal domain"/>
    <property type="match status" value="1"/>
</dbReference>
<dbReference type="GO" id="GO:0004743">
    <property type="term" value="F:pyruvate kinase activity"/>
    <property type="evidence" value="ECO:0007669"/>
    <property type="project" value="UniProtKB-EC"/>
</dbReference>
<feature type="domain" description="Pyruvate kinase C-terminal" evidence="6">
    <location>
        <begin position="1"/>
        <end position="110"/>
    </location>
</feature>
<evidence type="ECO:0000256" key="3">
    <source>
        <dbReference type="ARBA" id="ARBA00018587"/>
    </source>
</evidence>
<evidence type="ECO:0000256" key="2">
    <source>
        <dbReference type="ARBA" id="ARBA00001958"/>
    </source>
</evidence>
<organism evidence="7 8">
    <name type="scientific">Bogoriella caseilytica</name>
    <dbReference type="NCBI Taxonomy" id="56055"/>
    <lineage>
        <taxon>Bacteria</taxon>
        <taxon>Bacillati</taxon>
        <taxon>Actinomycetota</taxon>
        <taxon>Actinomycetes</taxon>
        <taxon>Micrococcales</taxon>
        <taxon>Bogoriellaceae</taxon>
        <taxon>Bogoriella</taxon>
    </lineage>
</organism>
<keyword evidence="4" id="KW-0630">Potassium</keyword>
<accession>A0A3N2BGX5</accession>
<keyword evidence="7" id="KW-0808">Transferase</keyword>
<dbReference type="AlphaFoldDB" id="A0A3N2BGX5"/>
<dbReference type="SUPFAM" id="SSF52935">
    <property type="entry name" value="PK C-terminal domain-like"/>
    <property type="match status" value="1"/>
</dbReference>
<evidence type="ECO:0000313" key="8">
    <source>
        <dbReference type="Proteomes" id="UP000280668"/>
    </source>
</evidence>
<dbReference type="FunFam" id="3.40.1380.20:FF:000009">
    <property type="entry name" value="Pyruvate kinase"/>
    <property type="match status" value="1"/>
</dbReference>
<reference evidence="7 8" key="1">
    <citation type="submission" date="2018-11" db="EMBL/GenBank/DDBJ databases">
        <title>Sequencing the genomes of 1000 actinobacteria strains.</title>
        <authorList>
            <person name="Klenk H.-P."/>
        </authorList>
    </citation>
    <scope>NUCLEOTIDE SEQUENCE [LARGE SCALE GENOMIC DNA]</scope>
    <source>
        <strain evidence="7 8">DSM 11294</strain>
    </source>
</reference>
<evidence type="ECO:0000313" key="7">
    <source>
        <dbReference type="EMBL" id="ROR74509.1"/>
    </source>
</evidence>
<proteinExistence type="predicted"/>
<keyword evidence="8" id="KW-1185">Reference proteome</keyword>
<dbReference type="InterPro" id="IPR015795">
    <property type="entry name" value="Pyrv_Knase_C"/>
</dbReference>
<dbReference type="InterPro" id="IPR036918">
    <property type="entry name" value="Pyrv_Knase_C_sf"/>
</dbReference>
<evidence type="ECO:0000256" key="5">
    <source>
        <dbReference type="ARBA" id="ARBA00048152"/>
    </source>
</evidence>
<sequence length="118" mass="12739">HAAEEIATTLGVKYLVTFTQSGDSARRMARLRSSIPHLAFTPDPTTRARLAVTWGTETYTVPTVSHTDDMVNQVDQLLQSSGLANEGDRIVVVAGMPPGTVGSTNSIRVHKIGETYSR</sequence>
<keyword evidence="7" id="KW-0418">Kinase</keyword>
<dbReference type="Pfam" id="PF02887">
    <property type="entry name" value="PK_C"/>
    <property type="match status" value="1"/>
</dbReference>
<protein>
    <recommendedName>
        <fullName evidence="3">Pyruvate kinase</fullName>
    </recommendedName>
</protein>
<evidence type="ECO:0000256" key="4">
    <source>
        <dbReference type="ARBA" id="ARBA00022958"/>
    </source>
</evidence>
<comment type="cofactor">
    <cofactor evidence="2">
        <name>K(+)</name>
        <dbReference type="ChEBI" id="CHEBI:29103"/>
    </cofactor>
</comment>
<dbReference type="Proteomes" id="UP000280668">
    <property type="component" value="Unassembled WGS sequence"/>
</dbReference>
<evidence type="ECO:0000256" key="1">
    <source>
        <dbReference type="ARBA" id="ARBA00001946"/>
    </source>
</evidence>
<name>A0A3N2BGX5_9MICO</name>
<evidence type="ECO:0000259" key="6">
    <source>
        <dbReference type="Pfam" id="PF02887"/>
    </source>
</evidence>
<comment type="cofactor">
    <cofactor evidence="1">
        <name>Mg(2+)</name>
        <dbReference type="ChEBI" id="CHEBI:18420"/>
    </cofactor>
</comment>
<comment type="caution">
    <text evidence="7">The sequence shown here is derived from an EMBL/GenBank/DDBJ whole genome shotgun (WGS) entry which is preliminary data.</text>
</comment>
<dbReference type="EMBL" id="RKHK01000001">
    <property type="protein sequence ID" value="ROR74509.1"/>
    <property type="molecule type" value="Genomic_DNA"/>
</dbReference>
<comment type="catalytic activity">
    <reaction evidence="5">
        <text>pyruvate + ATP = phosphoenolpyruvate + ADP + H(+)</text>
        <dbReference type="Rhea" id="RHEA:18157"/>
        <dbReference type="ChEBI" id="CHEBI:15361"/>
        <dbReference type="ChEBI" id="CHEBI:15378"/>
        <dbReference type="ChEBI" id="CHEBI:30616"/>
        <dbReference type="ChEBI" id="CHEBI:58702"/>
        <dbReference type="ChEBI" id="CHEBI:456216"/>
        <dbReference type="EC" id="2.7.1.40"/>
    </reaction>
</comment>
<feature type="non-terminal residue" evidence="7">
    <location>
        <position position="1"/>
    </location>
</feature>
<keyword evidence="7" id="KW-0670">Pyruvate</keyword>